<dbReference type="SUPFAM" id="SSF69318">
    <property type="entry name" value="Integrin alpha N-terminal domain"/>
    <property type="match status" value="1"/>
</dbReference>
<evidence type="ECO:0000256" key="2">
    <source>
        <dbReference type="ARBA" id="ARBA00023157"/>
    </source>
</evidence>
<gene>
    <name evidence="4" type="ORF">KXQ929_LOCUS3587</name>
</gene>
<evidence type="ECO:0000313" key="4">
    <source>
        <dbReference type="EMBL" id="CAF3570151.1"/>
    </source>
</evidence>
<evidence type="ECO:0000256" key="1">
    <source>
        <dbReference type="ARBA" id="ARBA00022729"/>
    </source>
</evidence>
<dbReference type="Gene3D" id="2.60.120.200">
    <property type="match status" value="3"/>
</dbReference>
<keyword evidence="2" id="KW-1015">Disulfide bond</keyword>
<reference evidence="4" key="1">
    <citation type="submission" date="2021-02" db="EMBL/GenBank/DDBJ databases">
        <authorList>
            <person name="Nowell W R."/>
        </authorList>
    </citation>
    <scope>NUCLEOTIDE SEQUENCE</scope>
</reference>
<keyword evidence="1" id="KW-0732">Signal</keyword>
<feature type="domain" description="LamG-like jellyroll fold" evidence="3">
    <location>
        <begin position="389"/>
        <end position="530"/>
    </location>
</feature>
<evidence type="ECO:0000259" key="3">
    <source>
        <dbReference type="SMART" id="SM00560"/>
    </source>
</evidence>
<comment type="caution">
    <text evidence="4">The sequence shown here is derived from an EMBL/GenBank/DDBJ whole genome shotgun (WGS) entry which is preliminary data.</text>
</comment>
<dbReference type="Proteomes" id="UP000663868">
    <property type="component" value="Unassembled WGS sequence"/>
</dbReference>
<dbReference type="Pfam" id="PF13517">
    <property type="entry name" value="FG-GAP_3"/>
    <property type="match status" value="4"/>
</dbReference>
<organism evidence="4 5">
    <name type="scientific">Adineta steineri</name>
    <dbReference type="NCBI Taxonomy" id="433720"/>
    <lineage>
        <taxon>Eukaryota</taxon>
        <taxon>Metazoa</taxon>
        <taxon>Spiralia</taxon>
        <taxon>Gnathifera</taxon>
        <taxon>Rotifera</taxon>
        <taxon>Eurotatoria</taxon>
        <taxon>Bdelloidea</taxon>
        <taxon>Adinetida</taxon>
        <taxon>Adinetidae</taxon>
        <taxon>Adineta</taxon>
    </lineage>
</organism>
<dbReference type="InterPro" id="IPR028994">
    <property type="entry name" value="Integrin_alpha_N"/>
</dbReference>
<sequence>LYVNGVSVGSTAAQNNAAPSAVVTLTLGNSLSGGECNSQSIATGTFSGYLDEFRVYSRELSAREISALTKDKTCSDGIMNGDETDIDCGGSCPVCNVYQVCKVDLDCTTCNNSIACLNGFCEPVAYLNGTYSFWPMENNAVDIISGLNGEGVNSPTYVTPGITGSGYALKLISSSNQYITISTYQSFVSTSFTVEMWIYPTTLSSNFYYGLFNQYQSLTTDHNLYVCLYGGNLKMGFWSDDVVSGTTLSINTWYHVAFVYDYSSRTQIIYINGVQDISRSSAGPYLGTSGSISIGNYYDGINHGYDGYIDQVTLYMNARNASDILSDATLTTWHSFDCGISYDSGPNKINGTANNVILASGRVGQGLSFSLRSSYYQLYGFPVLGTSNHPYSMSLWIQRTSTGGGTLVHVSSQTDGGEWCLDFMGFSSNGQIVGSSWDGAVEEVVGPVVSTKVWTHVATTFSTINGVRLYVNGSLIGSTGAMAYAASGTANTVILGNPRAAGCAAKSIVSGTFYGYLDEFRVYSRELSAREVSALTKDKSCSDGLMNGDETDIDCGGACLTCAAGQKCILTKDCNNVQCTNDTCADATCNDGIKNNGETDVDCGGSNCSPCDIGKACYGAGDCVNSSCVSGTCKDSSCQSLTYSSYITYSTGNQPWSISIADLDNDNNNDIIVLNAVDANLGIYFNQGNGTFQTPIIFQTASYPQFVESVDLNKDNNIDLIIAQGGNNSIGLFLGLGNRSFSSRMDIPVGSYPYGVGIGDFNKDGNLDIVAVNDDDNTASVLFGYGNGSFESASTLSTGSYVAAVAVADFNGDGYLDFVDTDYSDSTVSLFINYGNGSFQQRIAYPTDTSPWKIAVADFNHDNYIDVVVANYDSNTISVLLGNGGGTLRSRISYSTGQYPRGIAVGDLNNDTHIDIVVANYYNNYLSVFLGYGNGSFTSATGLTTDWYLTAVAIADLNGDGRLDIAATTYYGTLNILFNIC</sequence>
<dbReference type="Pfam" id="PF13385">
    <property type="entry name" value="Laminin_G_3"/>
    <property type="match status" value="3"/>
</dbReference>
<feature type="domain" description="LamG-like jellyroll fold" evidence="3">
    <location>
        <begin position="190"/>
        <end position="322"/>
    </location>
</feature>
<dbReference type="SMART" id="SM00560">
    <property type="entry name" value="LamGL"/>
    <property type="match status" value="2"/>
</dbReference>
<feature type="non-terminal residue" evidence="4">
    <location>
        <position position="1"/>
    </location>
</feature>
<name>A0A818LT66_9BILA</name>
<accession>A0A818LT66</accession>
<dbReference type="InterPro" id="IPR013320">
    <property type="entry name" value="ConA-like_dom_sf"/>
</dbReference>
<protein>
    <recommendedName>
        <fullName evidence="3">LamG-like jellyroll fold domain-containing protein</fullName>
    </recommendedName>
</protein>
<proteinExistence type="predicted"/>
<dbReference type="InterPro" id="IPR013517">
    <property type="entry name" value="FG-GAP"/>
</dbReference>
<dbReference type="InterPro" id="IPR006558">
    <property type="entry name" value="LamG-like"/>
</dbReference>
<dbReference type="EMBL" id="CAJOBB010000117">
    <property type="protein sequence ID" value="CAF3570151.1"/>
    <property type="molecule type" value="Genomic_DNA"/>
</dbReference>
<evidence type="ECO:0000313" key="5">
    <source>
        <dbReference type="Proteomes" id="UP000663868"/>
    </source>
</evidence>
<dbReference type="PANTHER" id="PTHR46580:SF4">
    <property type="entry name" value="ATP_GTP-BINDING PROTEIN"/>
    <property type="match status" value="1"/>
</dbReference>
<dbReference type="AlphaFoldDB" id="A0A818LT66"/>
<dbReference type="SUPFAM" id="SSF49899">
    <property type="entry name" value="Concanavalin A-like lectins/glucanases"/>
    <property type="match status" value="3"/>
</dbReference>
<dbReference type="PANTHER" id="PTHR46580">
    <property type="entry name" value="SENSOR KINASE-RELATED"/>
    <property type="match status" value="1"/>
</dbReference>
<dbReference type="Gene3D" id="2.30.30.100">
    <property type="match status" value="3"/>
</dbReference>